<keyword evidence="3" id="KW-1185">Reference proteome</keyword>
<evidence type="ECO:0000256" key="1">
    <source>
        <dbReference type="SAM" id="MobiDB-lite"/>
    </source>
</evidence>
<organism evidence="2 3">
    <name type="scientific">Dichomitus squalens</name>
    <dbReference type="NCBI Taxonomy" id="114155"/>
    <lineage>
        <taxon>Eukaryota</taxon>
        <taxon>Fungi</taxon>
        <taxon>Dikarya</taxon>
        <taxon>Basidiomycota</taxon>
        <taxon>Agaricomycotina</taxon>
        <taxon>Agaricomycetes</taxon>
        <taxon>Polyporales</taxon>
        <taxon>Polyporaceae</taxon>
        <taxon>Dichomitus</taxon>
    </lineage>
</organism>
<gene>
    <name evidence="2" type="ORF">BD310DRAFT_853357</name>
</gene>
<sequence length="553" mass="60711">MRSAALHCRWTEVYVCDRAGQCTSKAGPFLHSRMSLDSQFTTSPRVDHALAVEQAARWVTELYRHFAQGVTALEHFTLPADSLRGYDEGLRSLLECAGALEQHLCGMRLFLPDEVSRSVVAIIVTLDHQAALLDSRVPSPSIGARAVIDEEQLDSMAVYLDRVIERITLVHDWMMPEKYAMLQEAAKKAFAAMHHRLASGPPSGIRSGRVGRNALPLPRITVPYPRWDQFSDWPSFKLAAFLRKLSPDLFPDIPDSAIEAANNLHPMPPPSDTSQPSNTGPSSSTGAGSRHQGASRRQRDADGPERRHSFASDTTCVDEFTLGFPSRPAAKPYRSPKEPIQASSFKHTREQGEGAPLRVGTKRRRSSATALPHVESSSRAPKRPRREVHVSSYGTHDSAALPVALTDDAGPSTSLLLPSRNDASSPPMSRGSPFTPSPKQSPHSRSPRGSEDLPPLSSATTNPQPSTHDHFLSLPTTSPRLLLPEPSERWRVEDVDGKSVIDDLAADVEEVIQAVRTPLPIPPPPSSLSNKAKGKRRCFDSLIHTFKHVIRRP</sequence>
<dbReference type="AlphaFoldDB" id="A0A4Q9NDL5"/>
<feature type="compositionally biased region" description="Basic and acidic residues" evidence="1">
    <location>
        <begin position="297"/>
        <end position="310"/>
    </location>
</feature>
<feature type="region of interest" description="Disordered" evidence="1">
    <location>
        <begin position="260"/>
        <end position="485"/>
    </location>
</feature>
<feature type="compositionally biased region" description="Polar residues" evidence="1">
    <location>
        <begin position="272"/>
        <end position="287"/>
    </location>
</feature>
<dbReference type="Proteomes" id="UP000292082">
    <property type="component" value="Unassembled WGS sequence"/>
</dbReference>
<name>A0A4Q9NDL5_9APHY</name>
<accession>A0A4Q9NDL5</accession>
<evidence type="ECO:0000313" key="3">
    <source>
        <dbReference type="Proteomes" id="UP000292082"/>
    </source>
</evidence>
<reference evidence="2 3" key="1">
    <citation type="submission" date="2019-01" db="EMBL/GenBank/DDBJ databases">
        <title>Draft genome sequences of three monokaryotic isolates of the white-rot basidiomycete fungus Dichomitus squalens.</title>
        <authorList>
            <consortium name="DOE Joint Genome Institute"/>
            <person name="Lopez S.C."/>
            <person name="Andreopoulos B."/>
            <person name="Pangilinan J."/>
            <person name="Lipzen A."/>
            <person name="Riley R."/>
            <person name="Ahrendt S."/>
            <person name="Ng V."/>
            <person name="Barry K."/>
            <person name="Daum C."/>
            <person name="Grigoriev I.V."/>
            <person name="Hilden K.S."/>
            <person name="Makela M.R."/>
            <person name="de Vries R.P."/>
        </authorList>
    </citation>
    <scope>NUCLEOTIDE SEQUENCE [LARGE SCALE GENOMIC DNA]</scope>
    <source>
        <strain evidence="2 3">CBS 464.89</strain>
    </source>
</reference>
<feature type="compositionally biased region" description="Polar residues" evidence="1">
    <location>
        <begin position="411"/>
        <end position="444"/>
    </location>
</feature>
<dbReference type="EMBL" id="ML145138">
    <property type="protein sequence ID" value="TBU57383.1"/>
    <property type="molecule type" value="Genomic_DNA"/>
</dbReference>
<proteinExistence type="predicted"/>
<feature type="compositionally biased region" description="Polar residues" evidence="1">
    <location>
        <begin position="457"/>
        <end position="466"/>
    </location>
</feature>
<feature type="compositionally biased region" description="Low complexity" evidence="1">
    <location>
        <begin position="472"/>
        <end position="485"/>
    </location>
</feature>
<evidence type="ECO:0000313" key="2">
    <source>
        <dbReference type="EMBL" id="TBU57383.1"/>
    </source>
</evidence>
<protein>
    <submittedName>
        <fullName evidence="2">Uncharacterized protein</fullName>
    </submittedName>
</protein>